<dbReference type="Proteomes" id="UP000829476">
    <property type="component" value="Chromosome"/>
</dbReference>
<dbReference type="RefSeq" id="WP_242938142.1">
    <property type="nucleotide sequence ID" value="NZ_CP094326.1"/>
</dbReference>
<gene>
    <name evidence="1" type="ORF">MQE36_05350</name>
</gene>
<evidence type="ECO:0000313" key="2">
    <source>
        <dbReference type="Proteomes" id="UP000829476"/>
    </source>
</evidence>
<sequence length="121" mass="13822">MKFRFGIKVLMFFVLISCNKDLKFDAEKWKSAGGENITLEIRANMVADLIESGTLLNKNESEIINLIDKPSKLNNGESENIKYFPVQEKYGTDTDPEEMIFLKIKFNEEGASKSVELYSTK</sequence>
<name>A0ABY3YPL3_9FLAO</name>
<organism evidence="1 2">
    <name type="scientific">Zhouia spongiae</name>
    <dbReference type="NCBI Taxonomy" id="2202721"/>
    <lineage>
        <taxon>Bacteria</taxon>
        <taxon>Pseudomonadati</taxon>
        <taxon>Bacteroidota</taxon>
        <taxon>Flavobacteriia</taxon>
        <taxon>Flavobacteriales</taxon>
        <taxon>Flavobacteriaceae</taxon>
        <taxon>Zhouia</taxon>
    </lineage>
</organism>
<reference evidence="1 2" key="1">
    <citation type="journal article" date="2018" name="Int. J. Syst. Evol. Microbiol.">
        <title>Zhouia spongiae sp. nov., isolated from a marine sponge.</title>
        <authorList>
            <person name="Zhuang L."/>
            <person name="Lin B."/>
            <person name="Qin F."/>
            <person name="Luo L."/>
        </authorList>
    </citation>
    <scope>NUCLEOTIDE SEQUENCE [LARGE SCALE GENOMIC DNA]</scope>
    <source>
        <strain evidence="1 2">HN-Y44</strain>
    </source>
</reference>
<evidence type="ECO:0008006" key="3">
    <source>
        <dbReference type="Google" id="ProtNLM"/>
    </source>
</evidence>
<dbReference type="EMBL" id="CP094326">
    <property type="protein sequence ID" value="UNY99770.1"/>
    <property type="molecule type" value="Genomic_DNA"/>
</dbReference>
<evidence type="ECO:0000313" key="1">
    <source>
        <dbReference type="EMBL" id="UNY99770.1"/>
    </source>
</evidence>
<accession>A0ABY3YPL3</accession>
<proteinExistence type="predicted"/>
<keyword evidence="2" id="KW-1185">Reference proteome</keyword>
<protein>
    <recommendedName>
        <fullName evidence="3">Lipoprotein</fullName>
    </recommendedName>
</protein>